<dbReference type="AlphaFoldDB" id="A0A433WQD1"/>
<keyword evidence="2" id="KW-1185">Reference proteome</keyword>
<evidence type="ECO:0000313" key="1">
    <source>
        <dbReference type="EMBL" id="NSL85676.1"/>
    </source>
</evidence>
<dbReference type="EMBL" id="RIAR02000001">
    <property type="protein sequence ID" value="NSL85676.1"/>
    <property type="molecule type" value="Genomic_DNA"/>
</dbReference>
<organism evidence="1 2">
    <name type="scientific">Chitinophaga solisilvae</name>
    <dbReference type="NCBI Taxonomy" id="1233460"/>
    <lineage>
        <taxon>Bacteria</taxon>
        <taxon>Pseudomonadati</taxon>
        <taxon>Bacteroidota</taxon>
        <taxon>Chitinophagia</taxon>
        <taxon>Chitinophagales</taxon>
        <taxon>Chitinophagaceae</taxon>
        <taxon>Chitinophaga</taxon>
    </lineage>
</organism>
<name>A0A433WQD1_9BACT</name>
<reference evidence="1" key="1">
    <citation type="submission" date="2020-05" db="EMBL/GenBank/DDBJ databases">
        <title>Chitinophaga laudate sp. nov., isolated from a tropical peat swamp.</title>
        <authorList>
            <person name="Goh C.B.S."/>
            <person name="Lee M.S."/>
            <person name="Parimannan S."/>
            <person name="Pasbakhsh P."/>
            <person name="Yule C.M."/>
            <person name="Rajandas H."/>
            <person name="Loke S."/>
            <person name="Croft L."/>
            <person name="Tan J.B.L."/>
        </authorList>
    </citation>
    <scope>NUCLEOTIDE SEQUENCE</scope>
    <source>
        <strain evidence="1">Mgbs1</strain>
    </source>
</reference>
<proteinExistence type="predicted"/>
<sequence length="202" mass="22977">MKLIYRDYSYRAVAVSLLIWGVLTGVTAACLSPDPVLSSLYAARFSARTSFIILCIILTGTGIKGIRNILSNAVWKRFFRILVFTFSINHFIHLAYIGIHHYYADRILFQPENIPGTIVYALIAVLPLTVHKTTGFLQQVVFSYLPLLLTAMVFILTYRSRLTSSTRNLSPSWLYTTFLVIAVLLIILNVYRMIREYSAGRD</sequence>
<dbReference type="PROSITE" id="PS51257">
    <property type="entry name" value="PROKAR_LIPOPROTEIN"/>
    <property type="match status" value="1"/>
</dbReference>
<protein>
    <submittedName>
        <fullName evidence="1">Uncharacterized protein</fullName>
    </submittedName>
</protein>
<evidence type="ECO:0000313" key="2">
    <source>
        <dbReference type="Proteomes" id="UP000281028"/>
    </source>
</evidence>
<accession>A0A433WQD1</accession>
<gene>
    <name evidence="1" type="ORF">ECE50_002465</name>
</gene>
<dbReference type="Proteomes" id="UP000281028">
    <property type="component" value="Unassembled WGS sequence"/>
</dbReference>
<comment type="caution">
    <text evidence="1">The sequence shown here is derived from an EMBL/GenBank/DDBJ whole genome shotgun (WGS) entry which is preliminary data.</text>
</comment>